<evidence type="ECO:0000256" key="1">
    <source>
        <dbReference type="PROSITE-ProRule" id="PRU00182"/>
    </source>
</evidence>
<keyword evidence="1" id="KW-0694">RNA-binding</keyword>
<name>A0A1V3WAW5_MYCKA</name>
<dbReference type="Proteomes" id="UP000189229">
    <property type="component" value="Unassembled WGS sequence"/>
</dbReference>
<protein>
    <submittedName>
        <fullName evidence="3">S4 domain protein</fullName>
    </submittedName>
</protein>
<evidence type="ECO:0000313" key="5">
    <source>
        <dbReference type="Proteomes" id="UP000188532"/>
    </source>
</evidence>
<dbReference type="GO" id="GO:0003723">
    <property type="term" value="F:RNA binding"/>
    <property type="evidence" value="ECO:0007669"/>
    <property type="project" value="UniProtKB-KW"/>
</dbReference>
<dbReference type="Proteomes" id="UP000188532">
    <property type="component" value="Unassembled WGS sequence"/>
</dbReference>
<proteinExistence type="predicted"/>
<evidence type="ECO:0000313" key="4">
    <source>
        <dbReference type="EMBL" id="OOK77384.1"/>
    </source>
</evidence>
<dbReference type="Gene3D" id="3.10.290.10">
    <property type="entry name" value="RNA-binding S4 domain"/>
    <property type="match status" value="1"/>
</dbReference>
<dbReference type="InterPro" id="IPR036986">
    <property type="entry name" value="S4_RNA-bd_sf"/>
</dbReference>
<evidence type="ECO:0000313" key="6">
    <source>
        <dbReference type="Proteomes" id="UP000189229"/>
    </source>
</evidence>
<organism evidence="3 6">
    <name type="scientific">Mycobacterium kansasii</name>
    <dbReference type="NCBI Taxonomy" id="1768"/>
    <lineage>
        <taxon>Bacteria</taxon>
        <taxon>Bacillati</taxon>
        <taxon>Actinomycetota</taxon>
        <taxon>Actinomycetes</taxon>
        <taxon>Mycobacteriales</taxon>
        <taxon>Mycobacteriaceae</taxon>
        <taxon>Mycobacterium</taxon>
    </lineage>
</organism>
<evidence type="ECO:0000313" key="3">
    <source>
        <dbReference type="EMBL" id="OOK64117.1"/>
    </source>
</evidence>
<dbReference type="Pfam" id="PF01479">
    <property type="entry name" value="S4"/>
    <property type="match status" value="1"/>
</dbReference>
<dbReference type="EMBL" id="MVBM01000013">
    <property type="protein sequence ID" value="OOK64117.1"/>
    <property type="molecule type" value="Genomic_DNA"/>
</dbReference>
<feature type="domain" description="RNA-binding S4" evidence="2">
    <location>
        <begin position="6"/>
        <end position="47"/>
    </location>
</feature>
<evidence type="ECO:0000259" key="2">
    <source>
        <dbReference type="Pfam" id="PF01479"/>
    </source>
</evidence>
<dbReference type="CDD" id="cd00165">
    <property type="entry name" value="S4"/>
    <property type="match status" value="1"/>
</dbReference>
<dbReference type="EMBL" id="MVBN01000003">
    <property type="protein sequence ID" value="OOK77384.1"/>
    <property type="molecule type" value="Genomic_DNA"/>
</dbReference>
<dbReference type="SUPFAM" id="SSF55174">
    <property type="entry name" value="Alpha-L RNA-binding motif"/>
    <property type="match status" value="1"/>
</dbReference>
<sequence>MARRARVDVELVRRGLARSRHQAAELIEAGKVRIDGLPVVKPATAVAPARR</sequence>
<gene>
    <name evidence="4" type="ORF">BZL29_3452</name>
    <name evidence="3" type="ORF">BZL30_9286</name>
</gene>
<dbReference type="InterPro" id="IPR002942">
    <property type="entry name" value="S4_RNA-bd"/>
</dbReference>
<accession>A0A1V3WAW5</accession>
<comment type="caution">
    <text evidence="3">The sequence shown here is derived from an EMBL/GenBank/DDBJ whole genome shotgun (WGS) entry which is preliminary data.</text>
</comment>
<dbReference type="AlphaFoldDB" id="A0A1V3WAW5"/>
<dbReference type="PROSITE" id="PS50889">
    <property type="entry name" value="S4"/>
    <property type="match status" value="1"/>
</dbReference>
<reference evidence="5 6" key="1">
    <citation type="submission" date="2017-02" db="EMBL/GenBank/DDBJ databases">
        <title>Complete genome sequences of Mycobacterium kansasii strains isolated from rhesus macaques.</title>
        <authorList>
            <person name="Panda A."/>
            <person name="Nagaraj S."/>
            <person name="Zhao X."/>
            <person name="Tettelin H."/>
            <person name="Detolla L.J."/>
        </authorList>
    </citation>
    <scope>NUCLEOTIDE SEQUENCE [LARGE SCALE GENOMIC DNA]</scope>
    <source>
        <strain evidence="4 5">11-3469</strain>
        <strain evidence="3 6">11-3813</strain>
    </source>
</reference>